<dbReference type="PANTHER" id="PTHR46797">
    <property type="entry name" value="HTH-TYPE TRANSCRIPTIONAL REGULATOR"/>
    <property type="match status" value="1"/>
</dbReference>
<evidence type="ECO:0000256" key="3">
    <source>
        <dbReference type="ARBA" id="ARBA00023163"/>
    </source>
</evidence>
<dbReference type="GeneID" id="29419107"/>
<proteinExistence type="predicted"/>
<dbReference type="SMART" id="SM00530">
    <property type="entry name" value="HTH_XRE"/>
    <property type="match status" value="1"/>
</dbReference>
<dbReference type="OrthoDB" id="371153at2"/>
<dbReference type="GO" id="GO:0003700">
    <property type="term" value="F:DNA-binding transcription factor activity"/>
    <property type="evidence" value="ECO:0007669"/>
    <property type="project" value="TreeGrafter"/>
</dbReference>
<evidence type="ECO:0000313" key="5">
    <source>
        <dbReference type="EMBL" id="CDL92640.1"/>
    </source>
</evidence>
<dbReference type="InterPro" id="IPR001387">
    <property type="entry name" value="Cro/C1-type_HTH"/>
</dbReference>
<dbReference type="Gene3D" id="1.10.260.40">
    <property type="entry name" value="lambda repressor-like DNA-binding domains"/>
    <property type="match status" value="1"/>
</dbReference>
<dbReference type="Proteomes" id="UP000019482">
    <property type="component" value="Unassembled WGS sequence"/>
</dbReference>
<gene>
    <name evidence="5" type="ORF">CTDIVETGP_2710</name>
</gene>
<protein>
    <submittedName>
        <fullName evidence="5">DNA-binding protein</fullName>
    </submittedName>
</protein>
<dbReference type="SUPFAM" id="SSF47413">
    <property type="entry name" value="lambda repressor-like DNA-binding domains"/>
    <property type="match status" value="1"/>
</dbReference>
<keyword evidence="2 5" id="KW-0238">DNA-binding</keyword>
<dbReference type="InterPro" id="IPR050807">
    <property type="entry name" value="TransReg_Diox_bact_type"/>
</dbReference>
<dbReference type="GO" id="GO:0003677">
    <property type="term" value="F:DNA binding"/>
    <property type="evidence" value="ECO:0007669"/>
    <property type="project" value="UniProtKB-KW"/>
</dbReference>
<dbReference type="InterPro" id="IPR010982">
    <property type="entry name" value="Lambda_DNA-bd_dom_sf"/>
</dbReference>
<evidence type="ECO:0000256" key="1">
    <source>
        <dbReference type="ARBA" id="ARBA00023015"/>
    </source>
</evidence>
<evidence type="ECO:0000256" key="2">
    <source>
        <dbReference type="ARBA" id="ARBA00023125"/>
    </source>
</evidence>
<dbReference type="RefSeq" id="WP_017751068.1">
    <property type="nucleotide sequence ID" value="NZ_CBXI010000044.1"/>
</dbReference>
<comment type="caution">
    <text evidence="5">The sequence shown here is derived from an EMBL/GenBank/DDBJ whole genome shotgun (WGS) entry which is preliminary data.</text>
</comment>
<keyword evidence="1" id="KW-0805">Transcription regulation</keyword>
<keyword evidence="6" id="KW-1185">Reference proteome</keyword>
<evidence type="ECO:0000313" key="6">
    <source>
        <dbReference type="Proteomes" id="UP000019482"/>
    </source>
</evidence>
<reference evidence="5 6" key="1">
    <citation type="journal article" date="2015" name="Genome Announc.">
        <title>Draft Genome Sequence of Clostridium tyrobutyricum Strain DIVETGP, Isolated from Cow's Milk for Grana Padano Production.</title>
        <authorList>
            <person name="Soggiu A."/>
            <person name="Piras C."/>
            <person name="Gaiarsa S."/>
            <person name="Sassera D."/>
            <person name="Roncada P."/>
            <person name="Bendixen E."/>
            <person name="Brasca M."/>
            <person name="Bonizzi L."/>
        </authorList>
    </citation>
    <scope>NUCLEOTIDE SEQUENCE [LARGE SCALE GENOMIC DNA]</scope>
    <source>
        <strain evidence="5 6">DIVETGP</strain>
    </source>
</reference>
<organism evidence="5 6">
    <name type="scientific">Clostridium tyrobutyricum DIVETGP</name>
    <dbReference type="NCBI Taxonomy" id="1408889"/>
    <lineage>
        <taxon>Bacteria</taxon>
        <taxon>Bacillati</taxon>
        <taxon>Bacillota</taxon>
        <taxon>Clostridia</taxon>
        <taxon>Eubacteriales</taxon>
        <taxon>Clostridiaceae</taxon>
        <taxon>Clostridium</taxon>
    </lineage>
</organism>
<dbReference type="AlphaFoldDB" id="W6N8A9"/>
<dbReference type="GO" id="GO:0005829">
    <property type="term" value="C:cytosol"/>
    <property type="evidence" value="ECO:0007669"/>
    <property type="project" value="TreeGrafter"/>
</dbReference>
<sequence>MIDKLDDIHNKEIGNRLRREREKLELTREKFAEIVNLSVLYIGQLERGERQMSLPTLVKIADSLHVTTDYLIYGKGINSQDYIKENSSKYIELSEIDDKISRLNFLLSKCSKKELDLIERMVKLIIPYIK</sequence>
<name>W6N8A9_CLOTY</name>
<dbReference type="PANTHER" id="PTHR46797:SF23">
    <property type="entry name" value="HTH-TYPE TRANSCRIPTIONAL REGULATOR SUTR"/>
    <property type="match status" value="1"/>
</dbReference>
<evidence type="ECO:0000259" key="4">
    <source>
        <dbReference type="PROSITE" id="PS50943"/>
    </source>
</evidence>
<keyword evidence="3" id="KW-0804">Transcription</keyword>
<dbReference type="CDD" id="cd00093">
    <property type="entry name" value="HTH_XRE"/>
    <property type="match status" value="1"/>
</dbReference>
<dbReference type="Pfam" id="PF01381">
    <property type="entry name" value="HTH_3"/>
    <property type="match status" value="1"/>
</dbReference>
<feature type="domain" description="HTH cro/C1-type" evidence="4">
    <location>
        <begin position="17"/>
        <end position="71"/>
    </location>
</feature>
<accession>W6N8A9</accession>
<dbReference type="EMBL" id="CBXI010000044">
    <property type="protein sequence ID" value="CDL92640.1"/>
    <property type="molecule type" value="Genomic_DNA"/>
</dbReference>
<dbReference type="PROSITE" id="PS50943">
    <property type="entry name" value="HTH_CROC1"/>
    <property type="match status" value="1"/>
</dbReference>